<dbReference type="AlphaFoldDB" id="A0A0E9TPM5"/>
<reference evidence="1" key="1">
    <citation type="submission" date="2014-11" db="EMBL/GenBank/DDBJ databases">
        <authorList>
            <person name="Amaro Gonzalez C."/>
        </authorList>
    </citation>
    <scope>NUCLEOTIDE SEQUENCE</scope>
</reference>
<sequence length="51" mass="6188">MHQYRGCLFLCHTKFPKRKQVLASKDSIVERKQYRNRIDCLEFLKLGVYKV</sequence>
<accession>A0A0E9TPM5</accession>
<proteinExistence type="predicted"/>
<organism evidence="1">
    <name type="scientific">Anguilla anguilla</name>
    <name type="common">European freshwater eel</name>
    <name type="synonym">Muraena anguilla</name>
    <dbReference type="NCBI Taxonomy" id="7936"/>
    <lineage>
        <taxon>Eukaryota</taxon>
        <taxon>Metazoa</taxon>
        <taxon>Chordata</taxon>
        <taxon>Craniata</taxon>
        <taxon>Vertebrata</taxon>
        <taxon>Euteleostomi</taxon>
        <taxon>Actinopterygii</taxon>
        <taxon>Neopterygii</taxon>
        <taxon>Teleostei</taxon>
        <taxon>Anguilliformes</taxon>
        <taxon>Anguillidae</taxon>
        <taxon>Anguilla</taxon>
    </lineage>
</organism>
<name>A0A0E9TPM5_ANGAN</name>
<protein>
    <submittedName>
        <fullName evidence="1">Uncharacterized protein</fullName>
    </submittedName>
</protein>
<dbReference type="EMBL" id="GBXM01052898">
    <property type="protein sequence ID" value="JAH55679.1"/>
    <property type="molecule type" value="Transcribed_RNA"/>
</dbReference>
<reference evidence="1" key="2">
    <citation type="journal article" date="2015" name="Fish Shellfish Immunol.">
        <title>Early steps in the European eel (Anguilla anguilla)-Vibrio vulnificus interaction in the gills: Role of the RtxA13 toxin.</title>
        <authorList>
            <person name="Callol A."/>
            <person name="Pajuelo D."/>
            <person name="Ebbesson L."/>
            <person name="Teles M."/>
            <person name="MacKenzie S."/>
            <person name="Amaro C."/>
        </authorList>
    </citation>
    <scope>NUCLEOTIDE SEQUENCE</scope>
</reference>
<evidence type="ECO:0000313" key="1">
    <source>
        <dbReference type="EMBL" id="JAH55679.1"/>
    </source>
</evidence>